<proteinExistence type="inferred from homology"/>
<dbReference type="InterPro" id="IPR012988">
    <property type="entry name" value="Ribosomal_uL30_N_euk"/>
</dbReference>
<dbReference type="GO" id="GO:0003735">
    <property type="term" value="F:structural constituent of ribosome"/>
    <property type="evidence" value="ECO:0007669"/>
    <property type="project" value="TreeGrafter"/>
</dbReference>
<keyword evidence="3" id="KW-0687">Ribonucleoprotein</keyword>
<accession>A0A9N9GD69</accession>
<reference evidence="7" key="1">
    <citation type="submission" date="2021-06" db="EMBL/GenBank/DDBJ databases">
        <authorList>
            <person name="Kallberg Y."/>
            <person name="Tangrot J."/>
            <person name="Rosling A."/>
        </authorList>
    </citation>
    <scope>NUCLEOTIDE SEQUENCE</scope>
    <source>
        <strain evidence="7">BR232B</strain>
    </source>
</reference>
<dbReference type="InterPro" id="IPR039699">
    <property type="entry name" value="Ribosomal_uL30"/>
</dbReference>
<dbReference type="EMBL" id="CAJVPI010001228">
    <property type="protein sequence ID" value="CAG8601899.1"/>
    <property type="molecule type" value="Genomic_DNA"/>
</dbReference>
<dbReference type="GO" id="GO:0000463">
    <property type="term" value="P:maturation of LSU-rRNA from tricistronic rRNA transcript (SSU-rRNA, 5.8S rRNA, LSU-rRNA)"/>
    <property type="evidence" value="ECO:0007669"/>
    <property type="project" value="TreeGrafter"/>
</dbReference>
<dbReference type="InterPro" id="IPR005998">
    <property type="entry name" value="Ribosomal_uL30_euk"/>
</dbReference>
<dbReference type="InterPro" id="IPR036919">
    <property type="entry name" value="Ribo_uL30_ferredoxin-like_sf"/>
</dbReference>
<sequence>TSQETEHKMTTGTTVPTKEQILVPETLLKKRKARSEQEEKGQKALAEKRKAVKDKRKVIFKRAEKYVREYHSTEREKIRLRRLAKAAGNFYVPAEPKLVFVIRIKGINKIPPKPRKILQLLRLLQINNGVFVRLTKATKQMLQLVTPYIAYGEPNLKSIRELIYKRGYAKVNRQRIPITDNAIIEKSLGKFGLICVEDLIHEIYTVGPHVSVSECDAKSEKPWTWMWQFKQANNFLWPFKLSNPNGGWSTRKFRHFVEGGDFGDRETKINELIRRMN</sequence>
<dbReference type="NCBIfam" id="TIGR01310">
    <property type="entry name" value="uL30_euk"/>
    <property type="match status" value="1"/>
</dbReference>
<feature type="domain" description="Large ribosomal subunit protein uL30 N-terminal eukaryotes" evidence="6">
    <location>
        <begin position="23"/>
        <end position="94"/>
    </location>
</feature>
<evidence type="ECO:0000313" key="7">
    <source>
        <dbReference type="EMBL" id="CAG8601899.1"/>
    </source>
</evidence>
<feature type="domain" description="Large ribosomal subunit protein uL30-like ferredoxin-like fold" evidence="5">
    <location>
        <begin position="99"/>
        <end position="149"/>
    </location>
</feature>
<dbReference type="AlphaFoldDB" id="A0A9N9GD69"/>
<evidence type="ECO:0000256" key="3">
    <source>
        <dbReference type="ARBA" id="ARBA00023274"/>
    </source>
</evidence>
<comment type="similarity">
    <text evidence="1">Belongs to the universal ribosomal protein uL30 family.</text>
</comment>
<name>A0A9N9GD69_9GLOM</name>
<dbReference type="InterPro" id="IPR035808">
    <property type="entry name" value="Ribosomal_uL30_euk_arc"/>
</dbReference>
<protein>
    <submittedName>
        <fullName evidence="7">8661_t:CDS:1</fullName>
    </submittedName>
</protein>
<evidence type="ECO:0000256" key="1">
    <source>
        <dbReference type="ARBA" id="ARBA00007594"/>
    </source>
</evidence>
<dbReference type="PANTHER" id="PTHR11524">
    <property type="entry name" value="60S RIBOSOMAL PROTEIN L7"/>
    <property type="match status" value="1"/>
</dbReference>
<dbReference type="PANTHER" id="PTHR11524:SF16">
    <property type="entry name" value="LARGE RIBOSOMAL SUBUNIT PROTEIN UL30"/>
    <property type="match status" value="1"/>
</dbReference>
<evidence type="ECO:0000256" key="2">
    <source>
        <dbReference type="ARBA" id="ARBA00022980"/>
    </source>
</evidence>
<comment type="caution">
    <text evidence="7">The sequence shown here is derived from an EMBL/GenBank/DDBJ whole genome shotgun (WGS) entry which is preliminary data.</text>
</comment>
<dbReference type="InterPro" id="IPR018038">
    <property type="entry name" value="Ribosomal_uL30_CS"/>
</dbReference>
<feature type="region of interest" description="Disordered" evidence="4">
    <location>
        <begin position="1"/>
        <end position="21"/>
    </location>
</feature>
<evidence type="ECO:0000313" key="8">
    <source>
        <dbReference type="Proteomes" id="UP000789739"/>
    </source>
</evidence>
<keyword evidence="2" id="KW-0689">Ribosomal protein</keyword>
<feature type="non-terminal residue" evidence="7">
    <location>
        <position position="277"/>
    </location>
</feature>
<dbReference type="GO" id="GO:0022625">
    <property type="term" value="C:cytosolic large ribosomal subunit"/>
    <property type="evidence" value="ECO:0007669"/>
    <property type="project" value="TreeGrafter"/>
</dbReference>
<dbReference type="SUPFAM" id="SSF55129">
    <property type="entry name" value="Ribosomal protein L30p/L7e"/>
    <property type="match status" value="1"/>
</dbReference>
<dbReference type="OrthoDB" id="28644at2759"/>
<dbReference type="PROSITE" id="PS00634">
    <property type="entry name" value="RIBOSOMAL_L30"/>
    <property type="match status" value="1"/>
</dbReference>
<dbReference type="CDD" id="cd01657">
    <property type="entry name" value="Ribosomal_L7_archeal_euk"/>
    <property type="match status" value="1"/>
</dbReference>
<dbReference type="Proteomes" id="UP000789739">
    <property type="component" value="Unassembled WGS sequence"/>
</dbReference>
<evidence type="ECO:0000259" key="5">
    <source>
        <dbReference type="Pfam" id="PF00327"/>
    </source>
</evidence>
<evidence type="ECO:0000256" key="4">
    <source>
        <dbReference type="SAM" id="MobiDB-lite"/>
    </source>
</evidence>
<keyword evidence="8" id="KW-1185">Reference proteome</keyword>
<dbReference type="Pfam" id="PF00327">
    <property type="entry name" value="Ribosomal_L30"/>
    <property type="match status" value="1"/>
</dbReference>
<dbReference type="Pfam" id="PF08079">
    <property type="entry name" value="Ribosomal_L30_N"/>
    <property type="match status" value="1"/>
</dbReference>
<dbReference type="GO" id="GO:0003723">
    <property type="term" value="F:RNA binding"/>
    <property type="evidence" value="ECO:0007669"/>
    <property type="project" value="InterPro"/>
</dbReference>
<evidence type="ECO:0000259" key="6">
    <source>
        <dbReference type="Pfam" id="PF08079"/>
    </source>
</evidence>
<organism evidence="7 8">
    <name type="scientific">Paraglomus brasilianum</name>
    <dbReference type="NCBI Taxonomy" id="144538"/>
    <lineage>
        <taxon>Eukaryota</taxon>
        <taxon>Fungi</taxon>
        <taxon>Fungi incertae sedis</taxon>
        <taxon>Mucoromycota</taxon>
        <taxon>Glomeromycotina</taxon>
        <taxon>Glomeromycetes</taxon>
        <taxon>Paraglomerales</taxon>
        <taxon>Paraglomeraceae</taxon>
        <taxon>Paraglomus</taxon>
    </lineage>
</organism>
<gene>
    <name evidence="7" type="ORF">PBRASI_LOCUS7689</name>
</gene>
<dbReference type="InterPro" id="IPR016082">
    <property type="entry name" value="Ribosomal_uL30_ferredoxin-like"/>
</dbReference>
<dbReference type="Gene3D" id="3.30.1390.20">
    <property type="entry name" value="Ribosomal protein L30, ferredoxin-like fold domain"/>
    <property type="match status" value="2"/>
</dbReference>
<dbReference type="FunFam" id="3.30.1390.20:FF:000003">
    <property type="entry name" value="60S ribosomal protein L7"/>
    <property type="match status" value="1"/>
</dbReference>